<proteinExistence type="predicted"/>
<dbReference type="PANTHER" id="PTHR34822:SF1">
    <property type="entry name" value="GRPB FAMILY PROTEIN"/>
    <property type="match status" value="1"/>
</dbReference>
<gene>
    <name evidence="2" type="ORF">ADS79_10810</name>
    <name evidence="1" type="ORF">BRE01_42140</name>
</gene>
<dbReference type="InterPro" id="IPR043519">
    <property type="entry name" value="NT_sf"/>
</dbReference>
<dbReference type="EMBL" id="LGIQ01000007">
    <property type="protein sequence ID" value="KNB72367.1"/>
    <property type="molecule type" value="Genomic_DNA"/>
</dbReference>
<dbReference type="InterPro" id="IPR007344">
    <property type="entry name" value="GrpB/CoaE"/>
</dbReference>
<evidence type="ECO:0000313" key="1">
    <source>
        <dbReference type="EMBL" id="GED70512.1"/>
    </source>
</evidence>
<dbReference type="RefSeq" id="WP_049738420.1">
    <property type="nucleotide sequence ID" value="NZ_BJON01000016.1"/>
</dbReference>
<dbReference type="STRING" id="54915.ADS79_10810"/>
<protein>
    <submittedName>
        <fullName evidence="2">Glutamate-rich protein GrpB</fullName>
    </submittedName>
</protein>
<evidence type="ECO:0000313" key="2">
    <source>
        <dbReference type="EMBL" id="KNB72367.1"/>
    </source>
</evidence>
<dbReference type="OrthoDB" id="9799092at2"/>
<dbReference type="PATRIC" id="fig|54915.3.peg.1115"/>
<dbReference type="Gene3D" id="3.30.460.10">
    <property type="entry name" value="Beta Polymerase, domain 2"/>
    <property type="match status" value="1"/>
</dbReference>
<dbReference type="Pfam" id="PF04229">
    <property type="entry name" value="GrpB"/>
    <property type="match status" value="1"/>
</dbReference>
<dbReference type="PANTHER" id="PTHR34822">
    <property type="entry name" value="GRPB DOMAIN PROTEIN (AFU_ORTHOLOGUE AFUA_1G01530)"/>
    <property type="match status" value="1"/>
</dbReference>
<dbReference type="SUPFAM" id="SSF81301">
    <property type="entry name" value="Nucleotidyltransferase"/>
    <property type="match status" value="1"/>
</dbReference>
<reference evidence="2" key="2">
    <citation type="submission" date="2015-07" db="EMBL/GenBank/DDBJ databases">
        <title>MeaNS - Measles Nucleotide Surveillance Program.</title>
        <authorList>
            <person name="Tran T."/>
            <person name="Druce J."/>
        </authorList>
    </citation>
    <scope>NUCLEOTIDE SEQUENCE</scope>
    <source>
        <strain evidence="2">DSM 9887</strain>
    </source>
</reference>
<organism evidence="2 3">
    <name type="scientific">Brevibacillus reuszeri</name>
    <dbReference type="NCBI Taxonomy" id="54915"/>
    <lineage>
        <taxon>Bacteria</taxon>
        <taxon>Bacillati</taxon>
        <taxon>Bacillota</taxon>
        <taxon>Bacilli</taxon>
        <taxon>Bacillales</taxon>
        <taxon>Paenibacillaceae</taxon>
        <taxon>Brevibacillus</taxon>
    </lineage>
</organism>
<evidence type="ECO:0000313" key="3">
    <source>
        <dbReference type="Proteomes" id="UP000036834"/>
    </source>
</evidence>
<dbReference type="AlphaFoldDB" id="A0A0K9YUQ1"/>
<dbReference type="EMBL" id="BJON01000016">
    <property type="protein sequence ID" value="GED70512.1"/>
    <property type="molecule type" value="Genomic_DNA"/>
</dbReference>
<sequence>MRKMTVTPYNETWVHQFSQEAKILRGLFGDELLEIHHIGSTAVPGLKAKPIIDMLPVVKNIERIDSYHESMRQLGYVPRGEFGLEGRRYFPKGGDNRTHHVHIYQTGHPAIDRHLAFRDYLRAHPEVAKAYGTLKEGLALRYPHDPAAYVNGKEAWVLATEKVALEWFAAQ</sequence>
<reference evidence="1 4" key="3">
    <citation type="submission" date="2019-06" db="EMBL/GenBank/DDBJ databases">
        <title>Whole genome shotgun sequence of Brevibacillus reuszeri NBRC 15719.</title>
        <authorList>
            <person name="Hosoyama A."/>
            <person name="Uohara A."/>
            <person name="Ohji S."/>
            <person name="Ichikawa N."/>
        </authorList>
    </citation>
    <scope>NUCLEOTIDE SEQUENCE [LARGE SCALE GENOMIC DNA]</scope>
    <source>
        <strain evidence="1 4">NBRC 15719</strain>
    </source>
</reference>
<accession>A0A0K9YUQ1</accession>
<dbReference type="Proteomes" id="UP000036834">
    <property type="component" value="Unassembled WGS sequence"/>
</dbReference>
<dbReference type="Proteomes" id="UP000319578">
    <property type="component" value="Unassembled WGS sequence"/>
</dbReference>
<keyword evidence="4" id="KW-1185">Reference proteome</keyword>
<evidence type="ECO:0000313" key="4">
    <source>
        <dbReference type="Proteomes" id="UP000319578"/>
    </source>
</evidence>
<comment type="caution">
    <text evidence="2">The sequence shown here is derived from an EMBL/GenBank/DDBJ whole genome shotgun (WGS) entry which is preliminary data.</text>
</comment>
<reference evidence="3" key="1">
    <citation type="submission" date="2015-07" db="EMBL/GenBank/DDBJ databases">
        <title>Genome sequencing project for genomic taxonomy and phylogenomics of Bacillus-like bacteria.</title>
        <authorList>
            <person name="Liu B."/>
            <person name="Wang J."/>
            <person name="Zhu Y."/>
            <person name="Liu G."/>
            <person name="Chen Q."/>
            <person name="Chen Z."/>
            <person name="Lan J."/>
            <person name="Che J."/>
            <person name="Ge C."/>
            <person name="Shi H."/>
            <person name="Pan Z."/>
            <person name="Liu X."/>
        </authorList>
    </citation>
    <scope>NUCLEOTIDE SEQUENCE [LARGE SCALE GENOMIC DNA]</scope>
    <source>
        <strain evidence="3">DSM 9887</strain>
    </source>
</reference>
<name>A0A0K9YUQ1_9BACL</name>